<protein>
    <recommendedName>
        <fullName evidence="7">DUF4245 domain-containing protein</fullName>
    </recommendedName>
</protein>
<evidence type="ECO:0000256" key="1">
    <source>
        <dbReference type="SAM" id="MobiDB-lite"/>
    </source>
</evidence>
<feature type="signal peptide" evidence="2">
    <location>
        <begin position="1"/>
        <end position="21"/>
    </location>
</feature>
<name>A0A1X0FGT9_MYCNT</name>
<evidence type="ECO:0000313" key="4">
    <source>
        <dbReference type="EMBL" id="ORB00963.1"/>
    </source>
</evidence>
<accession>A0A1X0FGT9</accession>
<reference evidence="3" key="3">
    <citation type="submission" date="2020-02" db="EMBL/GenBank/DDBJ databases">
        <authorList>
            <person name="Matsumoto Y."/>
            <person name="Motooka D."/>
            <person name="Nakamura S."/>
        </authorList>
    </citation>
    <scope>NUCLEOTIDE SEQUENCE</scope>
    <source>
        <strain evidence="3">JCM 18113</strain>
    </source>
</reference>
<evidence type="ECO:0000256" key="2">
    <source>
        <dbReference type="SAM" id="SignalP"/>
    </source>
</evidence>
<keyword evidence="6" id="KW-1185">Reference proteome</keyword>
<evidence type="ECO:0000313" key="5">
    <source>
        <dbReference type="Proteomes" id="UP000192760"/>
    </source>
</evidence>
<dbReference type="EMBL" id="AP022590">
    <property type="protein sequence ID" value="BBY41097.1"/>
    <property type="molecule type" value="Genomic_DNA"/>
</dbReference>
<feature type="compositionally biased region" description="Low complexity" evidence="1">
    <location>
        <begin position="33"/>
        <end position="43"/>
    </location>
</feature>
<gene>
    <name evidence="4" type="ORF">BST30_22240</name>
    <name evidence="3" type="ORF">MMAN_52310</name>
</gene>
<dbReference type="EMBL" id="MVHW01000032">
    <property type="protein sequence ID" value="ORB00963.1"/>
    <property type="molecule type" value="Genomic_DNA"/>
</dbReference>
<dbReference type="RefSeq" id="WP_083098153.1">
    <property type="nucleotide sequence ID" value="NZ_AP022590.1"/>
</dbReference>
<organism evidence="4 5">
    <name type="scientific">Mycobacterium mantenii</name>
    <dbReference type="NCBI Taxonomy" id="560555"/>
    <lineage>
        <taxon>Bacteria</taxon>
        <taxon>Bacillati</taxon>
        <taxon>Actinomycetota</taxon>
        <taxon>Actinomycetes</taxon>
        <taxon>Mycobacteriales</taxon>
        <taxon>Mycobacteriaceae</taxon>
        <taxon>Mycobacterium</taxon>
        <taxon>Mycobacterium avium complex (MAC)</taxon>
    </lineage>
</organism>
<feature type="region of interest" description="Disordered" evidence="1">
    <location>
        <begin position="21"/>
        <end position="48"/>
    </location>
</feature>
<dbReference type="AlphaFoldDB" id="A0A1X0FGT9"/>
<reference evidence="4 5" key="1">
    <citation type="submission" date="2017-02" db="EMBL/GenBank/DDBJ databases">
        <title>The new phylogeny of genus Mycobacterium.</title>
        <authorList>
            <person name="Tortoli E."/>
            <person name="Trovato A."/>
            <person name="Cirillo D.M."/>
        </authorList>
    </citation>
    <scope>NUCLEOTIDE SEQUENCE [LARGE SCALE GENOMIC DNA]</scope>
    <source>
        <strain evidence="4 5">DSM 45255</strain>
    </source>
</reference>
<sequence>MRNTVKAIGAALAAVAITSCSNPQPVTSGGGTTAASVTAPTTTDADGNPPGWKTWGYISYPLHLNGLTFKTFEQEPFTGNRLPPNPDLSNPVVANWFNPYPRPTRWFDARYTNDRDGSNVKLYALGWPNTETRTMHSGVRANMDSITAGDRITDGSCHPTWCAQLGTMAGPSWVFIVAADLPSEDVLKQFIQTVVAAQNHVGGN</sequence>
<feature type="chain" id="PRO_5038775222" description="DUF4245 domain-containing protein" evidence="2">
    <location>
        <begin position="22"/>
        <end position="204"/>
    </location>
</feature>
<proteinExistence type="predicted"/>
<evidence type="ECO:0008006" key="7">
    <source>
        <dbReference type="Google" id="ProtNLM"/>
    </source>
</evidence>
<dbReference type="PROSITE" id="PS51257">
    <property type="entry name" value="PROKAR_LIPOPROTEIN"/>
    <property type="match status" value="1"/>
</dbReference>
<evidence type="ECO:0000313" key="3">
    <source>
        <dbReference type="EMBL" id="BBY41097.1"/>
    </source>
</evidence>
<dbReference type="Proteomes" id="UP000192760">
    <property type="component" value="Unassembled WGS sequence"/>
</dbReference>
<reference evidence="3 6" key="2">
    <citation type="journal article" date="2019" name="Emerg. Microbes Infect.">
        <title>Comprehensive subspecies identification of 175 nontuberculous mycobacteria species based on 7547 genomic profiles.</title>
        <authorList>
            <person name="Matsumoto Y."/>
            <person name="Kinjo T."/>
            <person name="Motooka D."/>
            <person name="Nabeya D."/>
            <person name="Jung N."/>
            <person name="Uechi K."/>
            <person name="Horii T."/>
            <person name="Iida T."/>
            <person name="Fujita J."/>
            <person name="Nakamura S."/>
        </authorList>
    </citation>
    <scope>NUCLEOTIDE SEQUENCE [LARGE SCALE GENOMIC DNA]</scope>
    <source>
        <strain evidence="3 6">JCM 18113</strain>
    </source>
</reference>
<dbReference type="Proteomes" id="UP000465812">
    <property type="component" value="Chromosome"/>
</dbReference>
<evidence type="ECO:0000313" key="6">
    <source>
        <dbReference type="Proteomes" id="UP000465812"/>
    </source>
</evidence>
<keyword evidence="2" id="KW-0732">Signal</keyword>